<organism evidence="3 4">
    <name type="scientific">Exercitatus varius</name>
    <dbReference type="NCBI Taxonomy" id="67857"/>
    <lineage>
        <taxon>Bacteria</taxon>
        <taxon>Pseudomonadati</taxon>
        <taxon>Pseudomonadota</taxon>
        <taxon>Gammaproteobacteria</taxon>
        <taxon>Pasteurellales</taxon>
        <taxon>Pasteurellaceae</taxon>
        <taxon>Exercitatus</taxon>
    </lineage>
</organism>
<keyword evidence="1" id="KW-0472">Membrane</keyword>
<dbReference type="GeneID" id="93225866"/>
<dbReference type="AlphaFoldDB" id="A0AAW6Q9Z0"/>
<accession>A0AAW6Q9Z0</accession>
<feature type="transmembrane region" description="Helical" evidence="1">
    <location>
        <begin position="35"/>
        <end position="56"/>
    </location>
</feature>
<proteinExistence type="predicted"/>
<feature type="transmembrane region" description="Helical" evidence="1">
    <location>
        <begin position="6"/>
        <end position="23"/>
    </location>
</feature>
<dbReference type="Proteomes" id="UP001214976">
    <property type="component" value="Unassembled WGS sequence"/>
</dbReference>
<sequence>MFYWTLILYTAAVNIAAYLLIRSDKQRAVNKEWRVPEYVFFLLCFVGGFIGVHLGMQHYRHKTRHWKFKAAVLISAVGFLIVFPFYFLFV</sequence>
<evidence type="ECO:0000313" key="2">
    <source>
        <dbReference type="EMBL" id="MDG2946020.1"/>
    </source>
</evidence>
<keyword evidence="1" id="KW-1133">Transmembrane helix</keyword>
<evidence type="ECO:0000256" key="1">
    <source>
        <dbReference type="SAM" id="Phobius"/>
    </source>
</evidence>
<gene>
    <name evidence="3" type="ORF">P7M15_07755</name>
    <name evidence="2" type="ORF">P7M32_06205</name>
</gene>
<evidence type="ECO:0000313" key="4">
    <source>
        <dbReference type="Proteomes" id="UP001214976"/>
    </source>
</evidence>
<protein>
    <submittedName>
        <fullName evidence="3">DUF1294 domain-containing protein</fullName>
    </submittedName>
</protein>
<comment type="caution">
    <text evidence="3">The sequence shown here is derived from an EMBL/GenBank/DDBJ whole genome shotgun (WGS) entry which is preliminary data.</text>
</comment>
<dbReference type="RefSeq" id="WP_317477423.1">
    <property type="nucleotide sequence ID" value="NZ_JARQTO010000001.1"/>
</dbReference>
<evidence type="ECO:0000313" key="3">
    <source>
        <dbReference type="EMBL" id="MDG2950409.1"/>
    </source>
</evidence>
<reference evidence="3 5" key="1">
    <citation type="submission" date="2023-03" db="EMBL/GenBank/DDBJ databases">
        <title>Classification of Bisgaard taxon 6 and taxon 10 as Exercitatus varius gen. nov., spec. nov.</title>
        <authorList>
            <person name="Christensen H."/>
        </authorList>
    </citation>
    <scope>NUCLEOTIDE SEQUENCE</scope>
    <source>
        <strain evidence="2 5">23350_01</strain>
        <strain evidence="3">86116</strain>
    </source>
</reference>
<dbReference type="EMBL" id="JARQTX010000006">
    <property type="protein sequence ID" value="MDG2946020.1"/>
    <property type="molecule type" value="Genomic_DNA"/>
</dbReference>
<evidence type="ECO:0000313" key="5">
    <source>
        <dbReference type="Proteomes" id="UP001216057"/>
    </source>
</evidence>
<keyword evidence="1" id="KW-0812">Transmembrane</keyword>
<dbReference type="InterPro" id="IPR010718">
    <property type="entry name" value="DUF1294"/>
</dbReference>
<dbReference type="EMBL" id="JARQTW010000012">
    <property type="protein sequence ID" value="MDG2950409.1"/>
    <property type="molecule type" value="Genomic_DNA"/>
</dbReference>
<dbReference type="Pfam" id="PF06961">
    <property type="entry name" value="DUF1294"/>
    <property type="match status" value="1"/>
</dbReference>
<keyword evidence="5" id="KW-1185">Reference proteome</keyword>
<name>A0AAW6Q9Z0_9PAST</name>
<feature type="transmembrane region" description="Helical" evidence="1">
    <location>
        <begin position="68"/>
        <end position="89"/>
    </location>
</feature>
<dbReference type="Proteomes" id="UP001216057">
    <property type="component" value="Unassembled WGS sequence"/>
</dbReference>